<evidence type="ECO:0000313" key="2">
    <source>
        <dbReference type="EMBL" id="GGE53540.1"/>
    </source>
</evidence>
<dbReference type="AlphaFoldDB" id="A0A4R2HJM8"/>
<organism evidence="3 4">
    <name type="scientific">Pedobacter psychrotolerans</name>
    <dbReference type="NCBI Taxonomy" id="1843235"/>
    <lineage>
        <taxon>Bacteria</taxon>
        <taxon>Pseudomonadati</taxon>
        <taxon>Bacteroidota</taxon>
        <taxon>Sphingobacteriia</taxon>
        <taxon>Sphingobacteriales</taxon>
        <taxon>Sphingobacteriaceae</taxon>
        <taxon>Pedobacter</taxon>
    </lineage>
</organism>
<sequence length="94" mass="10675">MSKSNNAHDDQESIQGNKLDQHNIEWDNGEATYGHAITDSPFRRKNVPDENHLSKLEEHDHDVNEELKNINLSNNNDPSNRNSDQEKGLGGKDL</sequence>
<evidence type="ECO:0000313" key="5">
    <source>
        <dbReference type="Proteomes" id="UP000622648"/>
    </source>
</evidence>
<dbReference type="Proteomes" id="UP000295684">
    <property type="component" value="Unassembled WGS sequence"/>
</dbReference>
<accession>A0A4R2HJM8</accession>
<evidence type="ECO:0000256" key="1">
    <source>
        <dbReference type="SAM" id="MobiDB-lite"/>
    </source>
</evidence>
<dbReference type="Proteomes" id="UP000622648">
    <property type="component" value="Unassembled WGS sequence"/>
</dbReference>
<feature type="region of interest" description="Disordered" evidence="1">
    <location>
        <begin position="1"/>
        <end position="94"/>
    </location>
</feature>
<reference evidence="2" key="1">
    <citation type="journal article" date="2014" name="Int. J. Syst. Evol. Microbiol.">
        <title>Complete genome of a new Firmicutes species belonging to the dominant human colonic microbiota ('Ruminococcus bicirculans') reveals two chromosomes and a selective capacity to utilize plant glucans.</title>
        <authorList>
            <consortium name="NISC Comparative Sequencing Program"/>
            <person name="Wegmann U."/>
            <person name="Louis P."/>
            <person name="Goesmann A."/>
            <person name="Henrissat B."/>
            <person name="Duncan S.H."/>
            <person name="Flint H.J."/>
        </authorList>
    </citation>
    <scope>NUCLEOTIDE SEQUENCE</scope>
    <source>
        <strain evidence="2">CGMCC 1.15644</strain>
    </source>
</reference>
<feature type="compositionally biased region" description="Low complexity" evidence="1">
    <location>
        <begin position="69"/>
        <end position="82"/>
    </location>
</feature>
<name>A0A4R2HJM8_9SPHI</name>
<gene>
    <name evidence="3" type="ORF">EV200_102445</name>
    <name evidence="2" type="ORF">GCM10011413_19920</name>
</gene>
<protein>
    <submittedName>
        <fullName evidence="3">Uncharacterized protein</fullName>
    </submittedName>
</protein>
<dbReference type="OrthoDB" id="770601at2"/>
<proteinExistence type="predicted"/>
<evidence type="ECO:0000313" key="4">
    <source>
        <dbReference type="Proteomes" id="UP000295684"/>
    </source>
</evidence>
<dbReference type="RefSeq" id="WP_132530154.1">
    <property type="nucleotide sequence ID" value="NZ_BMJO01000003.1"/>
</dbReference>
<reference evidence="3 4" key="3">
    <citation type="submission" date="2019-03" db="EMBL/GenBank/DDBJ databases">
        <title>Genomic Encyclopedia of Type Strains, Phase IV (KMG-IV): sequencing the most valuable type-strain genomes for metagenomic binning, comparative biology and taxonomic classification.</title>
        <authorList>
            <person name="Goeker M."/>
        </authorList>
    </citation>
    <scope>NUCLEOTIDE SEQUENCE [LARGE SCALE GENOMIC DNA]</scope>
    <source>
        <strain evidence="3 4">DSM 103236</strain>
    </source>
</reference>
<feature type="compositionally biased region" description="Basic and acidic residues" evidence="1">
    <location>
        <begin position="1"/>
        <end position="11"/>
    </location>
</feature>
<reference evidence="2" key="4">
    <citation type="submission" date="2024-05" db="EMBL/GenBank/DDBJ databases">
        <authorList>
            <person name="Sun Q."/>
            <person name="Zhou Y."/>
        </authorList>
    </citation>
    <scope>NUCLEOTIDE SEQUENCE</scope>
    <source>
        <strain evidence="2">CGMCC 1.15644</strain>
    </source>
</reference>
<feature type="compositionally biased region" description="Basic and acidic residues" evidence="1">
    <location>
        <begin position="83"/>
        <end position="94"/>
    </location>
</feature>
<feature type="compositionally biased region" description="Basic and acidic residues" evidence="1">
    <location>
        <begin position="46"/>
        <end position="68"/>
    </location>
</feature>
<comment type="caution">
    <text evidence="3">The sequence shown here is derived from an EMBL/GenBank/DDBJ whole genome shotgun (WGS) entry which is preliminary data.</text>
</comment>
<dbReference type="EMBL" id="SLWO01000002">
    <property type="protein sequence ID" value="TCO29026.1"/>
    <property type="molecule type" value="Genomic_DNA"/>
</dbReference>
<keyword evidence="5" id="KW-1185">Reference proteome</keyword>
<dbReference type="EMBL" id="BMJO01000003">
    <property type="protein sequence ID" value="GGE53540.1"/>
    <property type="molecule type" value="Genomic_DNA"/>
</dbReference>
<evidence type="ECO:0000313" key="3">
    <source>
        <dbReference type="EMBL" id="TCO29026.1"/>
    </source>
</evidence>
<reference evidence="5" key="2">
    <citation type="journal article" date="2019" name="Int. J. Syst. Evol. Microbiol.">
        <title>The Global Catalogue of Microorganisms (GCM) 10K type strain sequencing project: providing services to taxonomists for standard genome sequencing and annotation.</title>
        <authorList>
            <consortium name="The Broad Institute Genomics Platform"/>
            <consortium name="The Broad Institute Genome Sequencing Center for Infectious Disease"/>
            <person name="Wu L."/>
            <person name="Ma J."/>
        </authorList>
    </citation>
    <scope>NUCLEOTIDE SEQUENCE [LARGE SCALE GENOMIC DNA]</scope>
    <source>
        <strain evidence="5">CGMCC 1.15644</strain>
    </source>
</reference>